<evidence type="ECO:0000313" key="1">
    <source>
        <dbReference type="EMBL" id="GAH73368.1"/>
    </source>
</evidence>
<sequence>IEKQGIKADLPLVDEARDVEGESEEREVDMIDISSISVELANGPRKGEKIELQVTFQLGNKISTIIPAQQKDLADAFKIGLRLSGMQCFSPLAIFNARGIVSGLKIITSGPRRGSHALDITIDGV</sequence>
<protein>
    <submittedName>
        <fullName evidence="1">Uncharacterized protein</fullName>
    </submittedName>
</protein>
<comment type="caution">
    <text evidence="1">The sequence shown here is derived from an EMBL/GenBank/DDBJ whole genome shotgun (WGS) entry which is preliminary data.</text>
</comment>
<accession>X1JU82</accession>
<feature type="non-terminal residue" evidence="1">
    <location>
        <position position="1"/>
    </location>
</feature>
<proteinExistence type="predicted"/>
<name>X1JU82_9ZZZZ</name>
<dbReference type="AlphaFoldDB" id="X1JU82"/>
<dbReference type="EMBL" id="BARU01027359">
    <property type="protein sequence ID" value="GAH73368.1"/>
    <property type="molecule type" value="Genomic_DNA"/>
</dbReference>
<reference evidence="1" key="1">
    <citation type="journal article" date="2014" name="Front. Microbiol.">
        <title>High frequency of phylogenetically diverse reductive dehalogenase-homologous genes in deep subseafloor sedimentary metagenomes.</title>
        <authorList>
            <person name="Kawai M."/>
            <person name="Futagami T."/>
            <person name="Toyoda A."/>
            <person name="Takaki Y."/>
            <person name="Nishi S."/>
            <person name="Hori S."/>
            <person name="Arai W."/>
            <person name="Tsubouchi T."/>
            <person name="Morono Y."/>
            <person name="Uchiyama I."/>
            <person name="Ito T."/>
            <person name="Fujiyama A."/>
            <person name="Inagaki F."/>
            <person name="Takami H."/>
        </authorList>
    </citation>
    <scope>NUCLEOTIDE SEQUENCE</scope>
    <source>
        <strain evidence="1">Expedition CK06-06</strain>
    </source>
</reference>
<gene>
    <name evidence="1" type="ORF">S03H2_43807</name>
</gene>
<organism evidence="1">
    <name type="scientific">marine sediment metagenome</name>
    <dbReference type="NCBI Taxonomy" id="412755"/>
    <lineage>
        <taxon>unclassified sequences</taxon>
        <taxon>metagenomes</taxon>
        <taxon>ecological metagenomes</taxon>
    </lineage>
</organism>